<dbReference type="RefSeq" id="WP_323809265.1">
    <property type="nucleotide sequence ID" value="NZ_BMUH01000028.1"/>
</dbReference>
<dbReference type="PROSITE" id="PS00455">
    <property type="entry name" value="AMP_BINDING"/>
    <property type="match status" value="1"/>
</dbReference>
<dbReference type="Pfam" id="PF13193">
    <property type="entry name" value="AMP-binding_C"/>
    <property type="match status" value="1"/>
</dbReference>
<dbReference type="Proteomes" id="UP001164506">
    <property type="component" value="Chromosome"/>
</dbReference>
<gene>
    <name evidence="3" type="ORF">LDH80_10565</name>
</gene>
<dbReference type="InterPro" id="IPR000873">
    <property type="entry name" value="AMP-dep_synth/lig_dom"/>
</dbReference>
<keyword evidence="4" id="KW-1185">Reference proteome</keyword>
<dbReference type="EMBL" id="CP084204">
    <property type="protein sequence ID" value="UZX21134.1"/>
    <property type="molecule type" value="Genomic_DNA"/>
</dbReference>
<dbReference type="Gene3D" id="3.30.300.30">
    <property type="match status" value="1"/>
</dbReference>
<protein>
    <submittedName>
        <fullName evidence="3">AMP-binding protein</fullName>
    </submittedName>
</protein>
<organism evidence="3 4">
    <name type="scientific">Streptomyces tanashiensis</name>
    <dbReference type="NCBI Taxonomy" id="67367"/>
    <lineage>
        <taxon>Bacteria</taxon>
        <taxon>Bacillati</taxon>
        <taxon>Actinomycetota</taxon>
        <taxon>Actinomycetes</taxon>
        <taxon>Kitasatosporales</taxon>
        <taxon>Streptomycetaceae</taxon>
        <taxon>Streptomyces</taxon>
    </lineage>
</organism>
<dbReference type="PANTHER" id="PTHR43767">
    <property type="entry name" value="LONG-CHAIN-FATTY-ACID--COA LIGASE"/>
    <property type="match status" value="1"/>
</dbReference>
<dbReference type="Gene3D" id="3.40.50.12780">
    <property type="entry name" value="N-terminal domain of ligase-like"/>
    <property type="match status" value="1"/>
</dbReference>
<dbReference type="CDD" id="cd04433">
    <property type="entry name" value="AFD_class_I"/>
    <property type="match status" value="1"/>
</dbReference>
<evidence type="ECO:0000259" key="1">
    <source>
        <dbReference type="Pfam" id="PF00501"/>
    </source>
</evidence>
<dbReference type="InterPro" id="IPR045851">
    <property type="entry name" value="AMP-bd_C_sf"/>
</dbReference>
<dbReference type="InterPro" id="IPR025110">
    <property type="entry name" value="AMP-bd_C"/>
</dbReference>
<evidence type="ECO:0000313" key="4">
    <source>
        <dbReference type="Proteomes" id="UP001164506"/>
    </source>
</evidence>
<evidence type="ECO:0000313" key="3">
    <source>
        <dbReference type="EMBL" id="UZX21134.1"/>
    </source>
</evidence>
<dbReference type="InterPro" id="IPR020845">
    <property type="entry name" value="AMP-binding_CS"/>
</dbReference>
<accession>A0ABY6QXC0</accession>
<sequence length="543" mass="57635">MPQLTDALTASLPRAEWRTWLQGNSHYVRQILDALGANPLNAPLICEDVPTTAGSLADSVTSAAHAMRAQGVGLDSVVAVLTNANTPATLILRWAANLLGATVVHLRGVNAVNPLDQLPLELQLDILTDVRATLVAVDADNVDRGRELCDALKTRPLLAGLGAFGPDIVDLTAAPADAFDPETAETGDIAVVTYTSGSTGRPKGVSWSFAVKNDMVATSAARGVPANCLVTAPLTHSSGFAADDTVITGGLVVLQSAFDATRVLRAIGQYGITRLVLSAPQVYALTEHPAIGSTDLSTVRELFYTGSAASPDRIGKAVEVLGPVIMQVYGTSESGLISLLLPDDHRDPALRATVGRPPEGVRVTIRDTEDGRVLPPGEPGEVCVISRWSMERYWNEPELTARTVRDGWIHTGDIGHLDDAGYLHLHGRIADVIKTNGIKVYPASVERALLDHPAVAEAAVFGVEDVDRLERICAVIVATPGAAPDAEELRRHVGERLTPNHVPADIELRTALPVLALGKPDRLRLRAEARERLAVTDAGWPVA</sequence>
<proteinExistence type="predicted"/>
<dbReference type="GeneID" id="95599886"/>
<dbReference type="InterPro" id="IPR042099">
    <property type="entry name" value="ANL_N_sf"/>
</dbReference>
<feature type="domain" description="AMP-dependent synthetase/ligase" evidence="1">
    <location>
        <begin position="44"/>
        <end position="394"/>
    </location>
</feature>
<name>A0ABY6QXC0_9ACTN</name>
<dbReference type="SUPFAM" id="SSF56801">
    <property type="entry name" value="Acetyl-CoA synthetase-like"/>
    <property type="match status" value="1"/>
</dbReference>
<dbReference type="InterPro" id="IPR050237">
    <property type="entry name" value="ATP-dep_AMP-bd_enzyme"/>
</dbReference>
<feature type="domain" description="AMP-binding enzyme C-terminal" evidence="2">
    <location>
        <begin position="445"/>
        <end position="519"/>
    </location>
</feature>
<dbReference type="PANTHER" id="PTHR43767:SF1">
    <property type="entry name" value="NONRIBOSOMAL PEPTIDE SYNTHASE PES1 (EUROFUNG)-RELATED"/>
    <property type="match status" value="1"/>
</dbReference>
<reference evidence="3" key="1">
    <citation type="submission" date="2021-09" db="EMBL/GenBank/DDBJ databases">
        <title>Complete genome sequence and metabolic characterization of Streptomyces tanashiensis DSM 731 the producer of antibacterial Kalafungin and diverse secondary metabolites.</title>
        <authorList>
            <person name="Abbasi M.N."/>
            <person name="Anwar M.N."/>
            <person name="Alam K."/>
            <person name="Shoaib M."/>
            <person name="Lin Z."/>
            <person name="Hayat M."/>
            <person name="Ali M.I."/>
            <person name="Malik H.M.T."/>
            <person name="Ahmed I."/>
            <person name="Li A."/>
            <person name="Hailong Wang H."/>
            <person name="Zhang Y."/>
        </authorList>
    </citation>
    <scope>NUCLEOTIDE SEQUENCE</scope>
    <source>
        <strain evidence="3">Kala</strain>
    </source>
</reference>
<dbReference type="Pfam" id="PF00501">
    <property type="entry name" value="AMP-binding"/>
    <property type="match status" value="1"/>
</dbReference>
<evidence type="ECO:0000259" key="2">
    <source>
        <dbReference type="Pfam" id="PF13193"/>
    </source>
</evidence>